<feature type="region of interest" description="Disordered" evidence="1">
    <location>
        <begin position="1"/>
        <end position="92"/>
    </location>
</feature>
<evidence type="ECO:0000313" key="4">
    <source>
        <dbReference type="Proteomes" id="UP000773614"/>
    </source>
</evidence>
<accession>A0A964T356</accession>
<name>A0A964T356_9HYPH</name>
<keyword evidence="3" id="KW-0396">Initiation factor</keyword>
<dbReference type="RefSeq" id="WP_205520746.1">
    <property type="nucleotide sequence ID" value="NZ_SPKJ01000014.1"/>
</dbReference>
<evidence type="ECO:0000313" key="3">
    <source>
        <dbReference type="EMBL" id="MYZ47439.1"/>
    </source>
</evidence>
<comment type="caution">
    <text evidence="3">The sequence shown here is derived from an EMBL/GenBank/DDBJ whole genome shotgun (WGS) entry which is preliminary data.</text>
</comment>
<organism evidence="3 4">
    <name type="scientific">Propylenella binzhouense</name>
    <dbReference type="NCBI Taxonomy" id="2555902"/>
    <lineage>
        <taxon>Bacteria</taxon>
        <taxon>Pseudomonadati</taxon>
        <taxon>Pseudomonadota</taxon>
        <taxon>Alphaproteobacteria</taxon>
        <taxon>Hyphomicrobiales</taxon>
        <taxon>Propylenellaceae</taxon>
        <taxon>Propylenella</taxon>
    </lineage>
</organism>
<dbReference type="AlphaFoldDB" id="A0A964T356"/>
<protein>
    <submittedName>
        <fullName evidence="3">Translation initiation factor IF-2</fullName>
    </submittedName>
</protein>
<reference evidence="3" key="1">
    <citation type="submission" date="2019-03" db="EMBL/GenBank/DDBJ databases">
        <title>Afifella sp. nov., isolated from activated sludge.</title>
        <authorList>
            <person name="Li Q."/>
            <person name="Liu Y."/>
        </authorList>
    </citation>
    <scope>NUCLEOTIDE SEQUENCE</scope>
    <source>
        <strain evidence="3">L72</strain>
    </source>
</reference>
<gene>
    <name evidence="3" type="ORF">E4O86_06905</name>
</gene>
<keyword evidence="4" id="KW-1185">Reference proteome</keyword>
<feature type="domain" description="Initiation factor 2 associated" evidence="2">
    <location>
        <begin position="19"/>
        <end position="52"/>
    </location>
</feature>
<dbReference type="InterPro" id="IPR013575">
    <property type="entry name" value="IF2_assoc_dom_bac"/>
</dbReference>
<dbReference type="Proteomes" id="UP000773614">
    <property type="component" value="Unassembled WGS sequence"/>
</dbReference>
<evidence type="ECO:0000259" key="2">
    <source>
        <dbReference type="Pfam" id="PF08364"/>
    </source>
</evidence>
<sequence length="92" mass="9981">MTDTTSRGDKTIRVGSGGRKTISLKRDTDTVRQSFSGGRSKSVLVEKKRRRVSGPGDRPEGADEAPVVAERPREAPRPAQPASTAQPQQRPQ</sequence>
<dbReference type="Pfam" id="PF08364">
    <property type="entry name" value="IF2_assoc"/>
    <property type="match status" value="1"/>
</dbReference>
<feature type="compositionally biased region" description="Basic and acidic residues" evidence="1">
    <location>
        <begin position="1"/>
        <end position="12"/>
    </location>
</feature>
<dbReference type="GO" id="GO:0003743">
    <property type="term" value="F:translation initiation factor activity"/>
    <property type="evidence" value="ECO:0007669"/>
    <property type="project" value="UniProtKB-KW"/>
</dbReference>
<proteinExistence type="predicted"/>
<feature type="non-terminal residue" evidence="3">
    <location>
        <position position="92"/>
    </location>
</feature>
<feature type="compositionally biased region" description="Low complexity" evidence="1">
    <location>
        <begin position="80"/>
        <end position="92"/>
    </location>
</feature>
<dbReference type="EMBL" id="SPKJ01000014">
    <property type="protein sequence ID" value="MYZ47439.1"/>
    <property type="molecule type" value="Genomic_DNA"/>
</dbReference>
<keyword evidence="3" id="KW-0648">Protein biosynthesis</keyword>
<evidence type="ECO:0000256" key="1">
    <source>
        <dbReference type="SAM" id="MobiDB-lite"/>
    </source>
</evidence>